<name>A0A1M5XDE2_9RHOB</name>
<evidence type="ECO:0000313" key="2">
    <source>
        <dbReference type="Proteomes" id="UP000184221"/>
    </source>
</evidence>
<dbReference type="InterPro" id="IPR027417">
    <property type="entry name" value="P-loop_NTPase"/>
</dbReference>
<dbReference type="RefSeq" id="WP_245819062.1">
    <property type="nucleotide sequence ID" value="NZ_FQXC01000006.1"/>
</dbReference>
<proteinExistence type="predicted"/>
<dbReference type="EMBL" id="FQXC01000006">
    <property type="protein sequence ID" value="SHH97885.1"/>
    <property type="molecule type" value="Genomic_DNA"/>
</dbReference>
<organism evidence="1 2">
    <name type="scientific">Marivita hallyeonensis</name>
    <dbReference type="NCBI Taxonomy" id="996342"/>
    <lineage>
        <taxon>Bacteria</taxon>
        <taxon>Pseudomonadati</taxon>
        <taxon>Pseudomonadota</taxon>
        <taxon>Alphaproteobacteria</taxon>
        <taxon>Rhodobacterales</taxon>
        <taxon>Roseobacteraceae</taxon>
        <taxon>Marivita</taxon>
    </lineage>
</organism>
<sequence>MTTKVVIHAGFHKTGTTSVQSMLRENAKALEPHVRIFLKEHFEELTTAARTFSIEPREKTLARVAKAAAAFFAGLDESDPRPILMASEDLSGHMPGRHGLSCYDGAGLIMRCISVSAFASFGDEADVTFYFSTRERKPWLRSTWWQNLRSTRLTLDFEAYQSQFDDAVGLDDILTEIATDVAPARVTSQRLEDIGQGPFGPLDPILDLLDITEPERLNLRALPPENVQPDIGVDAVFLALNRSGLPEADIREAKRNIRKMARRLMP</sequence>
<keyword evidence="2" id="KW-1185">Reference proteome</keyword>
<reference evidence="1 2" key="1">
    <citation type="submission" date="2016-11" db="EMBL/GenBank/DDBJ databases">
        <authorList>
            <person name="Jaros S."/>
            <person name="Januszkiewicz K."/>
            <person name="Wedrychowicz H."/>
        </authorList>
    </citation>
    <scope>NUCLEOTIDE SEQUENCE [LARGE SCALE GENOMIC DNA]</scope>
    <source>
        <strain evidence="1 2">DSM 29431</strain>
    </source>
</reference>
<dbReference type="AlphaFoldDB" id="A0A1M5XDE2"/>
<accession>A0A1M5XDE2</accession>
<evidence type="ECO:0000313" key="1">
    <source>
        <dbReference type="EMBL" id="SHH97885.1"/>
    </source>
</evidence>
<protein>
    <recommendedName>
        <fullName evidence="3">Sulfotransferase family protein</fullName>
    </recommendedName>
</protein>
<dbReference type="STRING" id="996342.SAMN05443551_3872"/>
<dbReference type="SUPFAM" id="SSF52540">
    <property type="entry name" value="P-loop containing nucleoside triphosphate hydrolases"/>
    <property type="match status" value="1"/>
</dbReference>
<dbReference type="Proteomes" id="UP000184221">
    <property type="component" value="Unassembled WGS sequence"/>
</dbReference>
<evidence type="ECO:0008006" key="3">
    <source>
        <dbReference type="Google" id="ProtNLM"/>
    </source>
</evidence>
<gene>
    <name evidence="1" type="ORF">SAMN05443551_3872</name>
</gene>